<gene>
    <name evidence="6" type="primary">LCL2</name>
    <name evidence="6" type="ORF">Q8F55_005769</name>
</gene>
<feature type="compositionally biased region" description="Low complexity" evidence="4">
    <location>
        <begin position="36"/>
        <end position="49"/>
    </location>
</feature>
<dbReference type="GeneID" id="95986812"/>
<feature type="signal peptide" evidence="5">
    <location>
        <begin position="1"/>
        <end position="19"/>
    </location>
</feature>
<dbReference type="EMBL" id="JBBXJM010000004">
    <property type="protein sequence ID" value="KAL1408955.1"/>
    <property type="molecule type" value="Genomic_DNA"/>
</dbReference>
<accession>A0ABR3Q2J1</accession>
<comment type="similarity">
    <text evidence="1">Belongs to the LCL2 family.</text>
</comment>
<evidence type="ECO:0000313" key="6">
    <source>
        <dbReference type="EMBL" id="KAL1408955.1"/>
    </source>
</evidence>
<dbReference type="PANTHER" id="PTHR38425">
    <property type="entry name" value="LONG CHRONOLOGICAL LIFESPAN PROTEIN 2"/>
    <property type="match status" value="1"/>
</dbReference>
<evidence type="ECO:0000313" key="7">
    <source>
        <dbReference type="Proteomes" id="UP001565368"/>
    </source>
</evidence>
<feature type="chain" id="PRO_5045680377" description="Long chronological lifespan protein 2" evidence="5">
    <location>
        <begin position="20"/>
        <end position="116"/>
    </location>
</feature>
<dbReference type="Proteomes" id="UP001565368">
    <property type="component" value="Unassembled WGS sequence"/>
</dbReference>
<sequence length="116" mass="12925">MTRLVLLALALLLPLQVAAQFGNFFQQAFHGGGFGQQRQEQQQQQQQRGPQREHKGWNELHAVSCRAGYVCPGSLTEDIKCVLPDDRPRDEGEGPPFLCVRGDSSCDEAVRYARGI</sequence>
<organism evidence="6 7">
    <name type="scientific">Vanrija albida</name>
    <dbReference type="NCBI Taxonomy" id="181172"/>
    <lineage>
        <taxon>Eukaryota</taxon>
        <taxon>Fungi</taxon>
        <taxon>Dikarya</taxon>
        <taxon>Basidiomycota</taxon>
        <taxon>Agaricomycotina</taxon>
        <taxon>Tremellomycetes</taxon>
        <taxon>Trichosporonales</taxon>
        <taxon>Trichosporonaceae</taxon>
        <taxon>Vanrija</taxon>
    </lineage>
</organism>
<name>A0ABR3Q2J1_9TREE</name>
<evidence type="ECO:0000256" key="5">
    <source>
        <dbReference type="SAM" id="SignalP"/>
    </source>
</evidence>
<reference evidence="6 7" key="1">
    <citation type="submission" date="2023-08" db="EMBL/GenBank/DDBJ databases">
        <title>Annotated Genome Sequence of Vanrija albida AlHP1.</title>
        <authorList>
            <person name="Herzog R."/>
        </authorList>
    </citation>
    <scope>NUCLEOTIDE SEQUENCE [LARGE SCALE GENOMIC DNA]</scope>
    <source>
        <strain evidence="6 7">AlHP1</strain>
    </source>
</reference>
<evidence type="ECO:0000256" key="3">
    <source>
        <dbReference type="ARBA" id="ARBA00022729"/>
    </source>
</evidence>
<keyword evidence="7" id="KW-1185">Reference proteome</keyword>
<evidence type="ECO:0000256" key="4">
    <source>
        <dbReference type="SAM" id="MobiDB-lite"/>
    </source>
</evidence>
<dbReference type="PANTHER" id="PTHR38425:SF1">
    <property type="entry name" value="LONG CHRONOLOGICAL LIFESPAN PROTEIN 2"/>
    <property type="match status" value="1"/>
</dbReference>
<dbReference type="InterPro" id="IPR034543">
    <property type="entry name" value="LCL2"/>
</dbReference>
<proteinExistence type="inferred from homology"/>
<keyword evidence="3 5" id="KW-0732">Signal</keyword>
<feature type="region of interest" description="Disordered" evidence="4">
    <location>
        <begin position="35"/>
        <end position="56"/>
    </location>
</feature>
<evidence type="ECO:0000256" key="2">
    <source>
        <dbReference type="ARBA" id="ARBA00018534"/>
    </source>
</evidence>
<dbReference type="RefSeq" id="XP_069208899.1">
    <property type="nucleotide sequence ID" value="XM_069354257.1"/>
</dbReference>
<evidence type="ECO:0000256" key="1">
    <source>
        <dbReference type="ARBA" id="ARBA00010545"/>
    </source>
</evidence>
<protein>
    <recommendedName>
        <fullName evidence="2">Long chronological lifespan protein 2</fullName>
    </recommendedName>
</protein>
<comment type="caution">
    <text evidence="6">The sequence shown here is derived from an EMBL/GenBank/DDBJ whole genome shotgun (WGS) entry which is preliminary data.</text>
</comment>